<dbReference type="OrthoDB" id="111931at2759"/>
<dbReference type="Pfam" id="PF17917">
    <property type="entry name" value="RT_RNaseH"/>
    <property type="match status" value="1"/>
</dbReference>
<comment type="caution">
    <text evidence="8">The sequence shown here is derived from an EMBL/GenBank/DDBJ whole genome shotgun (WGS) entry which is preliminary data.</text>
</comment>
<dbReference type="InterPro" id="IPR041373">
    <property type="entry name" value="RT_RNaseH"/>
</dbReference>
<dbReference type="Gene3D" id="3.10.20.370">
    <property type="match status" value="1"/>
</dbReference>
<keyword evidence="9" id="KW-1185">Reference proteome</keyword>
<dbReference type="Gene3D" id="3.30.420.10">
    <property type="entry name" value="Ribonuclease H-like superfamily/Ribonuclease H"/>
    <property type="match status" value="1"/>
</dbReference>
<dbReference type="Pfam" id="PF17921">
    <property type="entry name" value="Integrase_H2C2"/>
    <property type="match status" value="1"/>
</dbReference>
<dbReference type="InterPro" id="IPR036397">
    <property type="entry name" value="RNaseH_sf"/>
</dbReference>
<dbReference type="GO" id="GO:0004519">
    <property type="term" value="F:endonuclease activity"/>
    <property type="evidence" value="ECO:0007669"/>
    <property type="project" value="UniProtKB-KW"/>
</dbReference>
<dbReference type="GO" id="GO:0003964">
    <property type="term" value="F:RNA-directed DNA polymerase activity"/>
    <property type="evidence" value="ECO:0007669"/>
    <property type="project" value="UniProtKB-KW"/>
</dbReference>
<dbReference type="GO" id="GO:0003676">
    <property type="term" value="F:nucleic acid binding"/>
    <property type="evidence" value="ECO:0007669"/>
    <property type="project" value="InterPro"/>
</dbReference>
<evidence type="ECO:0000313" key="8">
    <source>
        <dbReference type="EMBL" id="KAG8497013.1"/>
    </source>
</evidence>
<evidence type="ECO:0000256" key="1">
    <source>
        <dbReference type="ARBA" id="ARBA00022679"/>
    </source>
</evidence>
<dbReference type="Gene3D" id="1.10.340.70">
    <property type="match status" value="1"/>
</dbReference>
<keyword evidence="4" id="KW-0255">Endonuclease</keyword>
<dbReference type="CDD" id="cd09274">
    <property type="entry name" value="RNase_HI_RT_Ty3"/>
    <property type="match status" value="1"/>
</dbReference>
<dbReference type="EMBL" id="JAHUZN010000004">
    <property type="protein sequence ID" value="KAG8497013.1"/>
    <property type="molecule type" value="Genomic_DNA"/>
</dbReference>
<dbReference type="GO" id="GO:0016787">
    <property type="term" value="F:hydrolase activity"/>
    <property type="evidence" value="ECO:0007669"/>
    <property type="project" value="UniProtKB-KW"/>
</dbReference>
<keyword evidence="2" id="KW-0548">Nucleotidyltransferase</keyword>
<dbReference type="PANTHER" id="PTHR37984">
    <property type="entry name" value="PROTEIN CBG26694"/>
    <property type="match status" value="1"/>
</dbReference>
<keyword evidence="6" id="KW-0695">RNA-directed DNA polymerase</keyword>
<dbReference type="InterPro" id="IPR050951">
    <property type="entry name" value="Retrovirus_Pol_polyprotein"/>
</dbReference>
<dbReference type="PANTHER" id="PTHR37984:SF5">
    <property type="entry name" value="PROTEIN NYNRIN-LIKE"/>
    <property type="match status" value="1"/>
</dbReference>
<evidence type="ECO:0000256" key="6">
    <source>
        <dbReference type="ARBA" id="ARBA00022918"/>
    </source>
</evidence>
<evidence type="ECO:0000256" key="5">
    <source>
        <dbReference type="ARBA" id="ARBA00022801"/>
    </source>
</evidence>
<gene>
    <name evidence="8" type="ORF">CXB51_008233</name>
</gene>
<sequence length="390" mass="45624">MTRLLQRDIEFEWTGKCQQSLEKLKALLTEALVLVQSESGKEFIVYSDASLNRLRYVLMIEGKVIAYASRQLKQHEKNYPAHNLELAAIVFALKILRHHLYGKKCPVFTDHKSLKYLMTQKDLNLRQRKWLKLIKYYELVIDYHRGMANVVADTLSRKSLFALRAMNTQLTVIDDGSILVELRARPMFLQEICEAICVSKDNELIRNILNEAHSSCMSIRCSSVKMYNDLKRLYWWPGMKRDISEFVSKCLICQQVKAKHQVPSSLLKPVLVPEWKWDQIIIDFVTGLLLSPRKKDVVWAVVNRLTTLVHFILVRTDCSLDKLAELYVSKIVRLHRVPFSVISDRDLRFTLLFWNKLQEAFWKKLTFSTTFNPQTDGQSERVIQILEDML</sequence>
<dbReference type="InterPro" id="IPR012337">
    <property type="entry name" value="RNaseH-like_sf"/>
</dbReference>
<evidence type="ECO:0000313" key="9">
    <source>
        <dbReference type="Proteomes" id="UP000701853"/>
    </source>
</evidence>
<feature type="domain" description="Integrase catalytic" evidence="7">
    <location>
        <begin position="265"/>
        <end position="390"/>
    </location>
</feature>
<dbReference type="InterPro" id="IPR041588">
    <property type="entry name" value="Integrase_H2C2"/>
</dbReference>
<dbReference type="GO" id="GO:0015074">
    <property type="term" value="P:DNA integration"/>
    <property type="evidence" value="ECO:0007669"/>
    <property type="project" value="InterPro"/>
</dbReference>
<evidence type="ECO:0000256" key="2">
    <source>
        <dbReference type="ARBA" id="ARBA00022695"/>
    </source>
</evidence>
<dbReference type="InterPro" id="IPR001584">
    <property type="entry name" value="Integrase_cat-core"/>
</dbReference>
<keyword evidence="5" id="KW-0378">Hydrolase</keyword>
<dbReference type="Proteomes" id="UP000701853">
    <property type="component" value="Chromosome 4"/>
</dbReference>
<reference evidence="8 9" key="1">
    <citation type="journal article" date="2021" name="bioRxiv">
        <title>The Gossypium anomalum genome as a resource for cotton improvement and evolutionary analysis of hybrid incompatibility.</title>
        <authorList>
            <person name="Grover C.E."/>
            <person name="Yuan D."/>
            <person name="Arick M.A."/>
            <person name="Miller E.R."/>
            <person name="Hu G."/>
            <person name="Peterson D.G."/>
            <person name="Wendel J.F."/>
            <person name="Udall J.A."/>
        </authorList>
    </citation>
    <scope>NUCLEOTIDE SEQUENCE [LARGE SCALE GENOMIC DNA]</scope>
    <source>
        <strain evidence="8">JFW-Udall</strain>
        <tissue evidence="8">Leaf</tissue>
    </source>
</reference>
<dbReference type="SUPFAM" id="SSF53098">
    <property type="entry name" value="Ribonuclease H-like"/>
    <property type="match status" value="1"/>
</dbReference>
<organism evidence="8 9">
    <name type="scientific">Gossypium anomalum</name>
    <dbReference type="NCBI Taxonomy" id="47600"/>
    <lineage>
        <taxon>Eukaryota</taxon>
        <taxon>Viridiplantae</taxon>
        <taxon>Streptophyta</taxon>
        <taxon>Embryophyta</taxon>
        <taxon>Tracheophyta</taxon>
        <taxon>Spermatophyta</taxon>
        <taxon>Magnoliopsida</taxon>
        <taxon>eudicotyledons</taxon>
        <taxon>Gunneridae</taxon>
        <taxon>Pentapetalae</taxon>
        <taxon>rosids</taxon>
        <taxon>malvids</taxon>
        <taxon>Malvales</taxon>
        <taxon>Malvaceae</taxon>
        <taxon>Malvoideae</taxon>
        <taxon>Gossypium</taxon>
    </lineage>
</organism>
<dbReference type="AlphaFoldDB" id="A0A8J5YV83"/>
<accession>A0A8J5YV83</accession>
<proteinExistence type="predicted"/>
<dbReference type="SUPFAM" id="SSF56672">
    <property type="entry name" value="DNA/RNA polymerases"/>
    <property type="match status" value="1"/>
</dbReference>
<protein>
    <recommendedName>
        <fullName evidence="7">Integrase catalytic domain-containing protein</fullName>
    </recommendedName>
</protein>
<dbReference type="PROSITE" id="PS50994">
    <property type="entry name" value="INTEGRASE"/>
    <property type="match status" value="1"/>
</dbReference>
<evidence type="ECO:0000259" key="7">
    <source>
        <dbReference type="PROSITE" id="PS50994"/>
    </source>
</evidence>
<name>A0A8J5YV83_9ROSI</name>
<evidence type="ECO:0000256" key="3">
    <source>
        <dbReference type="ARBA" id="ARBA00022722"/>
    </source>
</evidence>
<dbReference type="InterPro" id="IPR043502">
    <property type="entry name" value="DNA/RNA_pol_sf"/>
</dbReference>
<keyword evidence="3" id="KW-0540">Nuclease</keyword>
<evidence type="ECO:0000256" key="4">
    <source>
        <dbReference type="ARBA" id="ARBA00022759"/>
    </source>
</evidence>
<keyword evidence="1" id="KW-0808">Transferase</keyword>